<feature type="domain" description="OTU" evidence="2">
    <location>
        <begin position="511"/>
        <end position="630"/>
    </location>
</feature>
<dbReference type="CDD" id="cd22758">
    <property type="entry name" value="OTU_232R-like"/>
    <property type="match status" value="1"/>
</dbReference>
<dbReference type="GO" id="GO:0003676">
    <property type="term" value="F:nucleic acid binding"/>
    <property type="evidence" value="ECO:0007669"/>
    <property type="project" value="InterPro"/>
</dbReference>
<dbReference type="Pfam" id="PF03184">
    <property type="entry name" value="DDE_1"/>
    <property type="match status" value="1"/>
</dbReference>
<name>A0A5J4UGY0_9EUKA</name>
<sequence length="630" mass="72995">TSYLAPERSSLLANSLHERIQSHQVVTLETVHQAIIQQHQEERREAVRRASRLGFQRIAQEFRGFLPNPSMQYVRDFARRYRISFVDQSTQYNNRAEASYASNVANWFNTIFTEDIAKDVRQRAVLNMNETNINYQMKQKTAKKIGTKRGVSAPREQMPGHITLVATASPGARQPPMFVIFGGLQQVPDYIKDSFIDEDIVFNTSESGFMNRQVYRHYVRILCQWIRKQKQLKYFNEDEKILLFVDGFKSHGDEESCDILSEEGVITIAFPGSLTHLLQPLDSVLFRKFRTAFNKQLQIQRMHYVNQILEVNHSTDRTQITKLSAEQKREMCVRAAIDGFQVAATHHNRQTSFRTCGIWPRSPETAVQRDEVINDLCNPVYQNGRNSGSGQISAQILSKVKRKRVEIEENQMLNTPNEIIPGKKSRRVEEDQSSNESIETIQRKKQIEQKKQKKESKQNEAKLQYSLFLDQAVPISVIAQRPYRRNASERRKSKVEADIVQVQQELELDGMQLINNRGEGNCLFHAINDQLGRPYNNVHQLRLDIINELLTHQDIYQAYFDDQESLQNYARRMSRDGEYGDGALFGAITNLFQVQLEIHMPGGVILREAENFHRILRVAYVGNIHYMSIR</sequence>
<dbReference type="PROSITE" id="PS50802">
    <property type="entry name" value="OTU"/>
    <property type="match status" value="1"/>
</dbReference>
<feature type="non-terminal residue" evidence="3">
    <location>
        <position position="1"/>
    </location>
</feature>
<evidence type="ECO:0000259" key="2">
    <source>
        <dbReference type="PROSITE" id="PS50802"/>
    </source>
</evidence>
<protein>
    <recommendedName>
        <fullName evidence="2">OTU domain-containing protein</fullName>
    </recommendedName>
</protein>
<dbReference type="InterPro" id="IPR038765">
    <property type="entry name" value="Papain-like_cys_pep_sf"/>
</dbReference>
<dbReference type="InterPro" id="IPR050704">
    <property type="entry name" value="Peptidase_C85-like"/>
</dbReference>
<proteinExistence type="predicted"/>
<evidence type="ECO:0000313" key="4">
    <source>
        <dbReference type="Proteomes" id="UP000324800"/>
    </source>
</evidence>
<dbReference type="InterPro" id="IPR003323">
    <property type="entry name" value="OTU_dom"/>
</dbReference>
<gene>
    <name evidence="3" type="ORF">EZS28_034979</name>
</gene>
<dbReference type="OrthoDB" id="415023at2759"/>
<feature type="compositionally biased region" description="Basic and acidic residues" evidence="1">
    <location>
        <begin position="441"/>
        <end position="456"/>
    </location>
</feature>
<dbReference type="SUPFAM" id="SSF54001">
    <property type="entry name" value="Cysteine proteinases"/>
    <property type="match status" value="1"/>
</dbReference>
<accession>A0A5J4UGY0</accession>
<reference evidence="3 4" key="1">
    <citation type="submission" date="2019-03" db="EMBL/GenBank/DDBJ databases">
        <title>Single cell metagenomics reveals metabolic interactions within the superorganism composed of flagellate Streblomastix strix and complex community of Bacteroidetes bacteria on its surface.</title>
        <authorList>
            <person name="Treitli S.C."/>
            <person name="Kolisko M."/>
            <person name="Husnik F."/>
            <person name="Keeling P."/>
            <person name="Hampl V."/>
        </authorList>
    </citation>
    <scope>NUCLEOTIDE SEQUENCE [LARGE SCALE GENOMIC DNA]</scope>
    <source>
        <strain evidence="3">ST1C</strain>
    </source>
</reference>
<organism evidence="3 4">
    <name type="scientific">Streblomastix strix</name>
    <dbReference type="NCBI Taxonomy" id="222440"/>
    <lineage>
        <taxon>Eukaryota</taxon>
        <taxon>Metamonada</taxon>
        <taxon>Preaxostyla</taxon>
        <taxon>Oxymonadida</taxon>
        <taxon>Streblomastigidae</taxon>
        <taxon>Streblomastix</taxon>
    </lineage>
</organism>
<feature type="region of interest" description="Disordered" evidence="1">
    <location>
        <begin position="412"/>
        <end position="456"/>
    </location>
</feature>
<dbReference type="PANTHER" id="PTHR12419:SF7">
    <property type="entry name" value="OTU DOMAIN-CONTAINING PROTEIN 3"/>
    <property type="match status" value="1"/>
</dbReference>
<dbReference type="PANTHER" id="PTHR12419">
    <property type="entry name" value="OTU DOMAIN CONTAINING PROTEIN"/>
    <property type="match status" value="1"/>
</dbReference>
<dbReference type="Gene3D" id="3.90.70.80">
    <property type="match status" value="1"/>
</dbReference>
<dbReference type="AlphaFoldDB" id="A0A5J4UGY0"/>
<dbReference type="GO" id="GO:0016579">
    <property type="term" value="P:protein deubiquitination"/>
    <property type="evidence" value="ECO:0007669"/>
    <property type="project" value="TreeGrafter"/>
</dbReference>
<dbReference type="Proteomes" id="UP000324800">
    <property type="component" value="Unassembled WGS sequence"/>
</dbReference>
<dbReference type="EMBL" id="SNRW01016314">
    <property type="protein sequence ID" value="KAA6369494.1"/>
    <property type="molecule type" value="Genomic_DNA"/>
</dbReference>
<dbReference type="InterPro" id="IPR004875">
    <property type="entry name" value="DDE_SF_endonuclease_dom"/>
</dbReference>
<evidence type="ECO:0000313" key="3">
    <source>
        <dbReference type="EMBL" id="KAA6369494.1"/>
    </source>
</evidence>
<dbReference type="Pfam" id="PF02338">
    <property type="entry name" value="OTU"/>
    <property type="match status" value="1"/>
</dbReference>
<comment type="caution">
    <text evidence="3">The sequence shown here is derived from an EMBL/GenBank/DDBJ whole genome shotgun (WGS) entry which is preliminary data.</text>
</comment>
<dbReference type="GO" id="GO:0004843">
    <property type="term" value="F:cysteine-type deubiquitinase activity"/>
    <property type="evidence" value="ECO:0007669"/>
    <property type="project" value="TreeGrafter"/>
</dbReference>
<evidence type="ECO:0000256" key="1">
    <source>
        <dbReference type="SAM" id="MobiDB-lite"/>
    </source>
</evidence>